<dbReference type="Gene3D" id="1.20.910.10">
    <property type="entry name" value="Heme oxygenase-like"/>
    <property type="match status" value="1"/>
</dbReference>
<name>I5B6V7_9BACT</name>
<proteinExistence type="predicted"/>
<dbReference type="Pfam" id="PF03070">
    <property type="entry name" value="TENA_THI-4"/>
    <property type="match status" value="1"/>
</dbReference>
<dbReference type="PANTHER" id="PTHR43198:SF2">
    <property type="entry name" value="SI:CH1073-67J19.1-RELATED"/>
    <property type="match status" value="1"/>
</dbReference>
<dbReference type="STRING" id="879212.DespoDRAFT_03454"/>
<organism evidence="2 3">
    <name type="scientific">Desulfobacter postgatei 2ac9</name>
    <dbReference type="NCBI Taxonomy" id="879212"/>
    <lineage>
        <taxon>Bacteria</taxon>
        <taxon>Pseudomonadati</taxon>
        <taxon>Thermodesulfobacteriota</taxon>
        <taxon>Desulfobacteria</taxon>
        <taxon>Desulfobacterales</taxon>
        <taxon>Desulfobacteraceae</taxon>
        <taxon>Desulfobacter</taxon>
    </lineage>
</organism>
<dbReference type="CDD" id="cd19365">
    <property type="entry name" value="TenA_C-like"/>
    <property type="match status" value="1"/>
</dbReference>
<accession>I5B6V7</accession>
<dbReference type="InterPro" id="IPR004305">
    <property type="entry name" value="Thiaminase-2/PQQC"/>
</dbReference>
<dbReference type="SUPFAM" id="SSF48613">
    <property type="entry name" value="Heme oxygenase-like"/>
    <property type="match status" value="1"/>
</dbReference>
<dbReference type="HOGENOM" id="CLU_077537_3_2_7"/>
<feature type="domain" description="Thiaminase-2/PQQC" evidence="1">
    <location>
        <begin position="12"/>
        <end position="213"/>
    </location>
</feature>
<dbReference type="GO" id="GO:0005829">
    <property type="term" value="C:cytosol"/>
    <property type="evidence" value="ECO:0007669"/>
    <property type="project" value="TreeGrafter"/>
</dbReference>
<dbReference type="RefSeq" id="WP_004075177.1">
    <property type="nucleotide sequence ID" value="NZ_CM001488.1"/>
</dbReference>
<evidence type="ECO:0000259" key="1">
    <source>
        <dbReference type="Pfam" id="PF03070"/>
    </source>
</evidence>
<gene>
    <name evidence="2" type="ORF">DespoDRAFT_03454</name>
</gene>
<dbReference type="InterPro" id="IPR050967">
    <property type="entry name" value="Thiamine_Salvage_TenA"/>
</dbReference>
<keyword evidence="3" id="KW-1185">Reference proteome</keyword>
<dbReference type="AlphaFoldDB" id="I5B6V7"/>
<dbReference type="PANTHER" id="PTHR43198">
    <property type="entry name" value="BIFUNCTIONAL TH2 PROTEIN"/>
    <property type="match status" value="1"/>
</dbReference>
<dbReference type="OrthoDB" id="34166at2"/>
<evidence type="ECO:0000313" key="2">
    <source>
        <dbReference type="EMBL" id="EIM65220.1"/>
    </source>
</evidence>
<protein>
    <submittedName>
        <fullName evidence="2">Putative transcription activator</fullName>
    </submittedName>
</protein>
<dbReference type="InterPro" id="IPR016084">
    <property type="entry name" value="Haem_Oase-like_multi-hlx"/>
</dbReference>
<dbReference type="EMBL" id="CM001488">
    <property type="protein sequence ID" value="EIM65220.1"/>
    <property type="molecule type" value="Genomic_DNA"/>
</dbReference>
<sequence>MKAAGKQTQKMWDAVACIYADTVSHPFVVRLAQGTLDKNSFAHFLSQDILYLKDDNLALDVLAEKAPNTSEKQFFKLLAKDGLDIERALHNEFLGYFNIKAAEEKSPAIEKYTAFLLDHSKNSAFGIAAAALLPCFWVYNSVGNHILTIAEVPNAYQMWIDTYHSEAYEQYTQRFIDIVERVASEADEELYQKMLNAFMQSTQYELDFFKEAMNCNCSTL</sequence>
<reference evidence="2 3" key="2">
    <citation type="submission" date="2012-02" db="EMBL/GenBank/DDBJ databases">
        <title>Improved High-Quality Draft sequence of Desulfobacter postgatei 2ac9.</title>
        <authorList>
            <consortium name="US DOE Joint Genome Institute"/>
            <person name="Lucas S."/>
            <person name="Han J."/>
            <person name="Lapidus A."/>
            <person name="Cheng J.-F."/>
            <person name="Goodwin L."/>
            <person name="Pitluck S."/>
            <person name="Peters L."/>
            <person name="Ovchinnikova G."/>
            <person name="Held B."/>
            <person name="Detter J.C."/>
            <person name="Han C."/>
            <person name="Tapia R."/>
            <person name="Land M."/>
            <person name="Hauser L."/>
            <person name="Kyrpides N."/>
            <person name="Ivanova N."/>
            <person name="Pagani I."/>
            <person name="Orellana R."/>
            <person name="Lovley D."/>
            <person name="Woyke T."/>
        </authorList>
    </citation>
    <scope>NUCLEOTIDE SEQUENCE [LARGE SCALE GENOMIC DNA]</scope>
    <source>
        <strain evidence="2 3">2ac9</strain>
    </source>
</reference>
<evidence type="ECO:0000313" key="3">
    <source>
        <dbReference type="Proteomes" id="UP000005778"/>
    </source>
</evidence>
<dbReference type="eggNOG" id="COG0819">
    <property type="taxonomic scope" value="Bacteria"/>
</dbReference>
<dbReference type="Proteomes" id="UP000005778">
    <property type="component" value="Chromosome"/>
</dbReference>
<reference evidence="2 3" key="1">
    <citation type="submission" date="2011-09" db="EMBL/GenBank/DDBJ databases">
        <authorList>
            <consortium name="US DOE Joint Genome Institute (JGI-PGF)"/>
            <person name="Lucas S."/>
            <person name="Han J."/>
            <person name="Lapidus A."/>
            <person name="Cheng J.-F."/>
            <person name="Goodwin L."/>
            <person name="Pitluck S."/>
            <person name="Peters L."/>
            <person name="Land M.L."/>
            <person name="Hauser L."/>
            <person name="Orellana R."/>
            <person name="Lovley D."/>
            <person name="Woyke T.J."/>
        </authorList>
    </citation>
    <scope>NUCLEOTIDE SEQUENCE [LARGE SCALE GENOMIC DNA]</scope>
    <source>
        <strain evidence="2 3">2ac9</strain>
    </source>
</reference>